<comment type="caution">
    <text evidence="2">The sequence shown here is derived from an EMBL/GenBank/DDBJ whole genome shotgun (WGS) entry which is preliminary data.</text>
</comment>
<feature type="domain" description="Reverse transcriptase" evidence="1">
    <location>
        <begin position="174"/>
        <end position="276"/>
    </location>
</feature>
<reference evidence="2 3" key="1">
    <citation type="journal article" date="2019" name="Commun. Biol.">
        <title>The bagworm genome reveals a unique fibroin gene that provides high tensile strength.</title>
        <authorList>
            <person name="Kono N."/>
            <person name="Nakamura H."/>
            <person name="Ohtoshi R."/>
            <person name="Tomita M."/>
            <person name="Numata K."/>
            <person name="Arakawa K."/>
        </authorList>
    </citation>
    <scope>NUCLEOTIDE SEQUENCE [LARGE SCALE GENOMIC DNA]</scope>
</reference>
<accession>A0A4C1SWR8</accession>
<evidence type="ECO:0000259" key="1">
    <source>
        <dbReference type="Pfam" id="PF00078"/>
    </source>
</evidence>
<sequence>MTRVLINHARTAVEKSSLTFLATIDRRLLSSDALELLRAKNAALHRAYAYTTADNRSRAWALQRRMRKISLEPQDDLSPVSLNKVQKLVKKLKIKKAPGLDGINNKAIKCFPLKSLSLLVAIFNTCLKNCHFPPVWKEVEVIGIHKPGKPLHSQPAIDESDSLAVYEKNFKAQLKVPDRLIHIIHAYITIRHFMFQHENTHSSRRLIREGVPQGSTLFPLMYFAYTNDIPLPSADIQLAIFADDIAMYMRGKTVHSIYPHLQRAIDEMVRRFQIWRMERFFSIAVSQPNPLLSAAAFYETPPPYHFIRRPRNALTDLPDVLTSEVEMLIDCRCPATAYTETIPLRNRPLASHAPPTSAPSGRVRRCCRSCNNVPVLQSIVLRSSARAVQAEQEEQ</sequence>
<dbReference type="Proteomes" id="UP000299102">
    <property type="component" value="Unassembled WGS sequence"/>
</dbReference>
<dbReference type="AlphaFoldDB" id="A0A4C1SWR8"/>
<keyword evidence="2" id="KW-0548">Nucleotidyltransferase</keyword>
<dbReference type="InterPro" id="IPR052560">
    <property type="entry name" value="RdDP_mobile_element"/>
</dbReference>
<dbReference type="GO" id="GO:0003964">
    <property type="term" value="F:RNA-directed DNA polymerase activity"/>
    <property type="evidence" value="ECO:0007669"/>
    <property type="project" value="UniProtKB-KW"/>
</dbReference>
<dbReference type="PANTHER" id="PTHR36688">
    <property type="entry name" value="ENDO/EXONUCLEASE/PHOSPHATASE DOMAIN-CONTAINING PROTEIN"/>
    <property type="match status" value="1"/>
</dbReference>
<dbReference type="PANTHER" id="PTHR36688:SF1">
    <property type="entry name" value="ENDONUCLEASE_EXONUCLEASE_PHOSPHATASE DOMAIN-CONTAINING PROTEIN"/>
    <property type="match status" value="1"/>
</dbReference>
<name>A0A4C1SWR8_EUMVA</name>
<gene>
    <name evidence="2" type="primary">pol</name>
    <name evidence="2" type="ORF">EVAR_92645_1</name>
</gene>
<organism evidence="2 3">
    <name type="scientific">Eumeta variegata</name>
    <name type="common">Bagworm moth</name>
    <name type="synonym">Eumeta japonica</name>
    <dbReference type="NCBI Taxonomy" id="151549"/>
    <lineage>
        <taxon>Eukaryota</taxon>
        <taxon>Metazoa</taxon>
        <taxon>Ecdysozoa</taxon>
        <taxon>Arthropoda</taxon>
        <taxon>Hexapoda</taxon>
        <taxon>Insecta</taxon>
        <taxon>Pterygota</taxon>
        <taxon>Neoptera</taxon>
        <taxon>Endopterygota</taxon>
        <taxon>Lepidoptera</taxon>
        <taxon>Glossata</taxon>
        <taxon>Ditrysia</taxon>
        <taxon>Tineoidea</taxon>
        <taxon>Psychidae</taxon>
        <taxon>Oiketicinae</taxon>
        <taxon>Eumeta</taxon>
    </lineage>
</organism>
<keyword evidence="2" id="KW-0808">Transferase</keyword>
<keyword evidence="2" id="KW-0695">RNA-directed DNA polymerase</keyword>
<evidence type="ECO:0000313" key="2">
    <source>
        <dbReference type="EMBL" id="GBP06693.1"/>
    </source>
</evidence>
<keyword evidence="3" id="KW-1185">Reference proteome</keyword>
<evidence type="ECO:0000313" key="3">
    <source>
        <dbReference type="Proteomes" id="UP000299102"/>
    </source>
</evidence>
<dbReference type="Pfam" id="PF00078">
    <property type="entry name" value="RVT_1"/>
    <property type="match status" value="1"/>
</dbReference>
<proteinExistence type="predicted"/>
<dbReference type="OrthoDB" id="445826at2759"/>
<dbReference type="InterPro" id="IPR000477">
    <property type="entry name" value="RT_dom"/>
</dbReference>
<protein>
    <submittedName>
        <fullName evidence="2">RNA-directed DNA polymerase from mobile element jockey</fullName>
    </submittedName>
</protein>
<dbReference type="EMBL" id="BGZK01000023">
    <property type="protein sequence ID" value="GBP06693.1"/>
    <property type="molecule type" value="Genomic_DNA"/>
</dbReference>